<accession>A0A9P4H663</accession>
<dbReference type="Gene3D" id="1.10.630.10">
    <property type="entry name" value="Cytochrome P450"/>
    <property type="match status" value="1"/>
</dbReference>
<dbReference type="CDD" id="cd11060">
    <property type="entry name" value="CYP57A1-like"/>
    <property type="match status" value="1"/>
</dbReference>
<keyword evidence="1" id="KW-0349">Heme</keyword>
<dbReference type="InterPro" id="IPR050121">
    <property type="entry name" value="Cytochrome_P450_monoxygenase"/>
</dbReference>
<feature type="binding site" description="axial binding residue" evidence="1">
    <location>
        <position position="442"/>
    </location>
    <ligand>
        <name>heme</name>
        <dbReference type="ChEBI" id="CHEBI:30413"/>
    </ligand>
    <ligandPart>
        <name>Fe</name>
        <dbReference type="ChEBI" id="CHEBI:18248"/>
    </ligandPart>
</feature>
<dbReference type="PANTHER" id="PTHR24305:SF168">
    <property type="entry name" value="P450, PUTATIVE (EUROFUNG)-RELATED"/>
    <property type="match status" value="1"/>
</dbReference>
<dbReference type="PRINTS" id="PR00463">
    <property type="entry name" value="EP450I"/>
</dbReference>
<evidence type="ECO:0000256" key="1">
    <source>
        <dbReference type="PIRSR" id="PIRSR602401-1"/>
    </source>
</evidence>
<protein>
    <submittedName>
        <fullName evidence="2">Cytochrome P450 family protein</fullName>
    </submittedName>
</protein>
<proteinExistence type="predicted"/>
<comment type="caution">
    <text evidence="2">The sequence shown here is derived from an EMBL/GenBank/DDBJ whole genome shotgun (WGS) entry which is preliminary data.</text>
</comment>
<dbReference type="GO" id="GO:0004497">
    <property type="term" value="F:monooxygenase activity"/>
    <property type="evidence" value="ECO:0007669"/>
    <property type="project" value="InterPro"/>
</dbReference>
<dbReference type="SUPFAM" id="SSF48264">
    <property type="entry name" value="Cytochrome P450"/>
    <property type="match status" value="1"/>
</dbReference>
<dbReference type="GO" id="GO:0005506">
    <property type="term" value="F:iron ion binding"/>
    <property type="evidence" value="ECO:0007669"/>
    <property type="project" value="InterPro"/>
</dbReference>
<dbReference type="AlphaFoldDB" id="A0A9P4H663"/>
<dbReference type="InterPro" id="IPR036396">
    <property type="entry name" value="Cyt_P450_sf"/>
</dbReference>
<dbReference type="Pfam" id="PF00067">
    <property type="entry name" value="p450"/>
    <property type="match status" value="1"/>
</dbReference>
<dbReference type="GO" id="GO:0020037">
    <property type="term" value="F:heme binding"/>
    <property type="evidence" value="ECO:0007669"/>
    <property type="project" value="InterPro"/>
</dbReference>
<sequence>MVLLSSTSLWVGALGLTLYFLIRRIVEYKRLRHVPGPFLAGWTDLWLLHHVVPGTLCTKLVDVCKEYGRIARIGPNWVVCGDPAEIQRIWSIRSGFVRTPWYKATRLDPEEDNVLTELNTKRHHYRRAKLVPAYVAKGLDNQESLVDEQIEKLFDLIDLRYLSTTKDIEPCNLGRVMQYLTQDIITAVGFGKPAGYLDANEDLMGILETCENLLAPGHIIMFLPLVRKALESGILNPFLPKPTNNHGIGGLLGLIKSHVDTRYGESQVHGKDMLQSFVDSGLTRPQVEAESLVTLFGGTDSTSTALRMTIFFLSTNMAAYRKLQAEIDAAVVSAARPVVTDEHVKRLPYLQACIREGMRLWPPSMALLPKMSEIDQLVCGQLVPAGTYIGWSGMTVMRDRDVFGENADVFEPARWIDADPQKSRQMEGVYGLVFATGTGWECLGKKLAYVELGKVLFELFFRYDFAMVDAMHPFDWTNHGFTIHRNMNVRITSRRNMDRQ</sequence>
<reference evidence="2" key="1">
    <citation type="journal article" date="2020" name="Stud. Mycol.">
        <title>101 Dothideomycetes genomes: a test case for predicting lifestyles and emergence of pathogens.</title>
        <authorList>
            <person name="Haridas S."/>
            <person name="Albert R."/>
            <person name="Binder M."/>
            <person name="Bloem J."/>
            <person name="Labutti K."/>
            <person name="Salamov A."/>
            <person name="Andreopoulos B."/>
            <person name="Baker S."/>
            <person name="Barry K."/>
            <person name="Bills G."/>
            <person name="Bluhm B."/>
            <person name="Cannon C."/>
            <person name="Castanera R."/>
            <person name="Culley D."/>
            <person name="Daum C."/>
            <person name="Ezra D."/>
            <person name="Gonzalez J."/>
            <person name="Henrissat B."/>
            <person name="Kuo A."/>
            <person name="Liang C."/>
            <person name="Lipzen A."/>
            <person name="Lutzoni F."/>
            <person name="Magnuson J."/>
            <person name="Mondo S."/>
            <person name="Nolan M."/>
            <person name="Ohm R."/>
            <person name="Pangilinan J."/>
            <person name="Park H.-J."/>
            <person name="Ramirez L."/>
            <person name="Alfaro M."/>
            <person name="Sun H."/>
            <person name="Tritt A."/>
            <person name="Yoshinaga Y."/>
            <person name="Zwiers L.-H."/>
            <person name="Turgeon B."/>
            <person name="Goodwin S."/>
            <person name="Spatafora J."/>
            <person name="Crous P."/>
            <person name="Grigoriev I."/>
        </authorList>
    </citation>
    <scope>NUCLEOTIDE SEQUENCE</scope>
    <source>
        <strain evidence="2">CBS 110217</strain>
    </source>
</reference>
<keyword evidence="3" id="KW-1185">Reference proteome</keyword>
<name>A0A9P4H663_9PLEO</name>
<keyword evidence="1" id="KW-0479">Metal-binding</keyword>
<dbReference type="PRINTS" id="PR00385">
    <property type="entry name" value="P450"/>
</dbReference>
<evidence type="ECO:0000313" key="3">
    <source>
        <dbReference type="Proteomes" id="UP000799777"/>
    </source>
</evidence>
<organism evidence="2 3">
    <name type="scientific">Setomelanomma holmii</name>
    <dbReference type="NCBI Taxonomy" id="210430"/>
    <lineage>
        <taxon>Eukaryota</taxon>
        <taxon>Fungi</taxon>
        <taxon>Dikarya</taxon>
        <taxon>Ascomycota</taxon>
        <taxon>Pezizomycotina</taxon>
        <taxon>Dothideomycetes</taxon>
        <taxon>Pleosporomycetidae</taxon>
        <taxon>Pleosporales</taxon>
        <taxon>Pleosporineae</taxon>
        <taxon>Phaeosphaeriaceae</taxon>
        <taxon>Setomelanomma</taxon>
    </lineage>
</organism>
<evidence type="ECO:0000313" key="2">
    <source>
        <dbReference type="EMBL" id="KAF2027682.1"/>
    </source>
</evidence>
<gene>
    <name evidence="2" type="ORF">EK21DRAFT_102383</name>
</gene>
<dbReference type="InterPro" id="IPR002401">
    <property type="entry name" value="Cyt_P450_E_grp-I"/>
</dbReference>
<comment type="cofactor">
    <cofactor evidence="1">
        <name>heme</name>
        <dbReference type="ChEBI" id="CHEBI:30413"/>
    </cofactor>
</comment>
<dbReference type="GO" id="GO:0016705">
    <property type="term" value="F:oxidoreductase activity, acting on paired donors, with incorporation or reduction of molecular oxygen"/>
    <property type="evidence" value="ECO:0007669"/>
    <property type="project" value="InterPro"/>
</dbReference>
<keyword evidence="1" id="KW-0408">Iron</keyword>
<dbReference type="EMBL" id="ML978223">
    <property type="protein sequence ID" value="KAF2027682.1"/>
    <property type="molecule type" value="Genomic_DNA"/>
</dbReference>
<dbReference type="OrthoDB" id="3934656at2759"/>
<dbReference type="InterPro" id="IPR001128">
    <property type="entry name" value="Cyt_P450"/>
</dbReference>
<dbReference type="PANTHER" id="PTHR24305">
    <property type="entry name" value="CYTOCHROME P450"/>
    <property type="match status" value="1"/>
</dbReference>
<dbReference type="Proteomes" id="UP000799777">
    <property type="component" value="Unassembled WGS sequence"/>
</dbReference>